<evidence type="ECO:0000313" key="2">
    <source>
        <dbReference type="EMBL" id="PLW47294.1"/>
    </source>
</evidence>
<dbReference type="AlphaFoldDB" id="A0A2N5VBE0"/>
<reference evidence="2 3" key="1">
    <citation type="submission" date="2017-11" db="EMBL/GenBank/DDBJ databases">
        <title>De novo assembly and phasing of dikaryotic genomes from two isolates of Puccinia coronata f. sp. avenae, the causal agent of oat crown rust.</title>
        <authorList>
            <person name="Miller M.E."/>
            <person name="Zhang Y."/>
            <person name="Omidvar V."/>
            <person name="Sperschneider J."/>
            <person name="Schwessinger B."/>
            <person name="Raley C."/>
            <person name="Palmer J.M."/>
            <person name="Garnica D."/>
            <person name="Upadhyaya N."/>
            <person name="Rathjen J."/>
            <person name="Taylor J.M."/>
            <person name="Park R.F."/>
            <person name="Dodds P.N."/>
            <person name="Hirsch C.D."/>
            <person name="Kianian S.F."/>
            <person name="Figueroa M."/>
        </authorList>
    </citation>
    <scope>NUCLEOTIDE SEQUENCE [LARGE SCALE GENOMIC DNA]</scope>
    <source>
        <strain evidence="2">12SD80</strain>
    </source>
</reference>
<organism evidence="2 3">
    <name type="scientific">Puccinia coronata f. sp. avenae</name>
    <dbReference type="NCBI Taxonomy" id="200324"/>
    <lineage>
        <taxon>Eukaryota</taxon>
        <taxon>Fungi</taxon>
        <taxon>Dikarya</taxon>
        <taxon>Basidiomycota</taxon>
        <taxon>Pucciniomycotina</taxon>
        <taxon>Pucciniomycetes</taxon>
        <taxon>Pucciniales</taxon>
        <taxon>Pucciniaceae</taxon>
        <taxon>Puccinia</taxon>
    </lineage>
</organism>
<comment type="caution">
    <text evidence="2">The sequence shown here is derived from an EMBL/GenBank/DDBJ whole genome shotgun (WGS) entry which is preliminary data.</text>
</comment>
<accession>A0A2N5VBE0</accession>
<evidence type="ECO:0000256" key="1">
    <source>
        <dbReference type="SAM" id="MobiDB-lite"/>
    </source>
</evidence>
<proteinExistence type="predicted"/>
<protein>
    <recommendedName>
        <fullName evidence="4">C2H2-type domain-containing protein</fullName>
    </recommendedName>
</protein>
<feature type="compositionally biased region" description="Acidic residues" evidence="1">
    <location>
        <begin position="1206"/>
        <end position="1235"/>
    </location>
</feature>
<dbReference type="EMBL" id="PGCI01000032">
    <property type="protein sequence ID" value="PLW47294.1"/>
    <property type="molecule type" value="Genomic_DNA"/>
</dbReference>
<dbReference type="Proteomes" id="UP000235392">
    <property type="component" value="Unassembled WGS sequence"/>
</dbReference>
<feature type="region of interest" description="Disordered" evidence="1">
    <location>
        <begin position="127"/>
        <end position="158"/>
    </location>
</feature>
<name>A0A2N5VBE0_9BASI</name>
<gene>
    <name evidence="2" type="ORF">PCASD_02587</name>
</gene>
<feature type="compositionally biased region" description="Basic and acidic residues" evidence="1">
    <location>
        <begin position="240"/>
        <end position="250"/>
    </location>
</feature>
<dbReference type="PANTHER" id="PTHR31912:SF34">
    <property type="entry name" value="NOTOCHORD-RELATED PROTEIN"/>
    <property type="match status" value="1"/>
</dbReference>
<dbReference type="PANTHER" id="PTHR31912">
    <property type="entry name" value="IP13529P"/>
    <property type="match status" value="1"/>
</dbReference>
<evidence type="ECO:0008006" key="4">
    <source>
        <dbReference type="Google" id="ProtNLM"/>
    </source>
</evidence>
<evidence type="ECO:0000313" key="3">
    <source>
        <dbReference type="Proteomes" id="UP000235392"/>
    </source>
</evidence>
<sequence length="1235" mass="137718">MYTAGRTRELGMRPSDASVACQSPGRAWDLTSALAPRSILVRACDGPGPIMASVAPSTPAPKAMCCPSTPASTAGGLDMDDPNFELVDRGTHTYRCLICPHARVLNDVAKHRRRPVHILNVRQLASANVNAGPPRPPSPTSREQQAREEIRVGEEQDAAHAEQVWATMDALYDRQEHGQIPAVIPRTLEEELDEHDPIIAGPDDLPPLERLLQEDDWQQILEDELEALHGDNEQPAPGGDAHDPGREKIGRGVPVPTDHWYPFKSKMEVIGSLIMGHTHSMISRSLYSKIRGILALCDINLPAWATVQASRTRIRKLLGNRINYCSSPFDTPTFSLDPQTLVAMDLANPLIANDLDFYPESSNGAPVYKFSQSHKWLKCLSPSHRAQMCEVRGKHFYIFEPVQLVSNRVVIPIFLFMLDSRLTARCVDLNSSMMSCEGTRVIITLPKAIPFDDPILSSVDVQEFQSIYSEILLADGRCLNNACGASIVQTDGHALNDVVTLVPNPWRLKAKGKIIRHVPITLYADDTSGNLSKQFNKHISFFFTLSGLPPHLSNQEYNCHFLATSNVASVLEVAEPLVDGFNHMALEGFSAWDCSISQTVLVNSVVLCFLADSPMHAEVTNTPNPGQSNHPCRMCKLSVEYKSEMKSLAYIQQFLHLDEAGNESPNPPRSWATTIKDSMRLYDIFMEHNITQFRTQSQILGVKDSINTRFVEESRGDNAVKAKMAALDLNYPTRLYNPFLRLEGFDGALDAPVETLHVVLLGIVKYLARDDISSLKAKDKITLAARLDSFNSTSLNLCSFRGEYLVKHIKSIVGRHFKILLQAAPFVLLDFLTPEKQEIWLALCKLTPFIFQTKILAMDVYLETLKFHIDHFLHLLIRSNAQWVNKPKVHMLLHLVESIRRFGPASLFATEKFESYNGVLRQASIHSNRLAPSRDLATTFDNFSSLKFLVSGGVIHHDGNNSTSTASKNVQDIFLGNPVIQRAMGYNSHTARPPSVEAFPMVTKGRPRGSKDPAIPPKLLASAPCSSILEVTELQIAKHDHLRKGVYVVMTPCTDTVVGLVESLWARKRSHRTDYFVKVQGFTLGEIDQAYQMRSLRKTNHHSVIHIEKVAGTINVQHNCRKFNCPIKKTRQGQVERQDLKVLRPQVCHADNDHFIINSASLSNVELHHSIASLPTVPVSPMDWLQCVRDGYANWLYTPNHNANDILEEDEDDQSGDDAAEGDAEEEDAADDDID</sequence>
<feature type="compositionally biased region" description="Basic and acidic residues" evidence="1">
    <location>
        <begin position="144"/>
        <end position="158"/>
    </location>
</feature>
<feature type="region of interest" description="Disordered" evidence="1">
    <location>
        <begin position="230"/>
        <end position="251"/>
    </location>
</feature>
<feature type="region of interest" description="Disordered" evidence="1">
    <location>
        <begin position="1205"/>
        <end position="1235"/>
    </location>
</feature>